<dbReference type="AlphaFoldDB" id="A0A221KJU4"/>
<geneLocation type="plasmid" evidence="2">
    <name>pvf2</name>
</geneLocation>
<keyword evidence="2" id="KW-1185">Reference proteome</keyword>
<keyword evidence="1" id="KW-0614">Plasmid</keyword>
<sequence length="89" mass="9656">MRRPSITFLRATQLNSRVRRVTPSAVRTARIVATDDGFELHATLAGSTDRWVLTSPGGIASTFGDLPGLREFASVVLGRDRVPLSYQAA</sequence>
<protein>
    <submittedName>
        <fullName evidence="1">Uncharacterized protein</fullName>
    </submittedName>
</protein>
<name>A0A221KJU4_VITFI</name>
<proteinExistence type="predicted"/>
<evidence type="ECO:0000313" key="1">
    <source>
        <dbReference type="EMBL" id="ASM79288.1"/>
    </source>
</evidence>
<gene>
    <name evidence="1" type="ORF">VITFI_CDS3511</name>
</gene>
<evidence type="ECO:0000313" key="2">
    <source>
        <dbReference type="Proteomes" id="UP000199729"/>
    </source>
</evidence>
<dbReference type="Proteomes" id="UP000199729">
    <property type="component" value="Plasmid pVF2"/>
</dbReference>
<dbReference type="RefSeq" id="WP_055311973.1">
    <property type="nucleotide sequence ID" value="NZ_CP022425.1"/>
</dbReference>
<accession>A0A221KJU4</accession>
<reference evidence="1 2" key="1">
    <citation type="submission" date="2017-07" db="EMBL/GenBank/DDBJ databases">
        <title>Complete Genome Sequence of the cosmetic ferment Vitreoscilla filiformis (ATCC15551).</title>
        <authorList>
            <person name="Contreras S."/>
            <person name="Sagory-Zalkind P."/>
            <person name="Blanquart H."/>
            <person name="Iltis A."/>
            <person name="Morand S.C."/>
        </authorList>
    </citation>
    <scope>NUCLEOTIDE SEQUENCE [LARGE SCALE GENOMIC DNA]</scope>
    <source>
        <strain evidence="1 2">ATCC 15551</strain>
        <plasmid evidence="2">Plasmid pvf2</plasmid>
    </source>
</reference>
<organism evidence="1 2">
    <name type="scientific">Vitreoscilla filiformis</name>
    <dbReference type="NCBI Taxonomy" id="63"/>
    <lineage>
        <taxon>Bacteria</taxon>
        <taxon>Pseudomonadati</taxon>
        <taxon>Pseudomonadota</taxon>
        <taxon>Betaproteobacteria</taxon>
        <taxon>Neisseriales</taxon>
        <taxon>Neisseriaceae</taxon>
        <taxon>Vitreoscilla</taxon>
    </lineage>
</organism>
<dbReference type="OrthoDB" id="8591135at2"/>
<dbReference type="KEGG" id="vff:VITFI_CDS3511"/>
<dbReference type="EMBL" id="CP022425">
    <property type="protein sequence ID" value="ASM79288.1"/>
    <property type="molecule type" value="Genomic_DNA"/>
</dbReference>